<reference evidence="2" key="1">
    <citation type="submission" date="2016-11" db="EMBL/GenBank/DDBJ databases">
        <authorList>
            <person name="Varghese N."/>
            <person name="Submissions S."/>
        </authorList>
    </citation>
    <scope>NUCLEOTIDE SEQUENCE [LARGE SCALE GENOMIC DNA]</scope>
    <source>
        <strain evidence="2">DSM 22212</strain>
    </source>
</reference>
<name>A0A1M6TEG9_9BACT</name>
<proteinExistence type="predicted"/>
<dbReference type="NCBIfam" id="TIGR01683">
    <property type="entry name" value="thiS"/>
    <property type="match status" value="1"/>
</dbReference>
<gene>
    <name evidence="1" type="ORF">SAMN04488087_1364</name>
</gene>
<organism evidence="1 2">
    <name type="scientific">Rhodothermus profundi</name>
    <dbReference type="NCBI Taxonomy" id="633813"/>
    <lineage>
        <taxon>Bacteria</taxon>
        <taxon>Pseudomonadati</taxon>
        <taxon>Rhodothermota</taxon>
        <taxon>Rhodothermia</taxon>
        <taxon>Rhodothermales</taxon>
        <taxon>Rhodothermaceae</taxon>
        <taxon>Rhodothermus</taxon>
    </lineage>
</organism>
<dbReference type="Gene3D" id="3.10.20.30">
    <property type="match status" value="1"/>
</dbReference>
<dbReference type="PANTHER" id="PTHR34472">
    <property type="entry name" value="SULFUR CARRIER PROTEIN THIS"/>
    <property type="match status" value="1"/>
</dbReference>
<dbReference type="EMBL" id="FRAU01000004">
    <property type="protein sequence ID" value="SHK55395.1"/>
    <property type="molecule type" value="Genomic_DNA"/>
</dbReference>
<dbReference type="AlphaFoldDB" id="A0A1M6TEG9"/>
<dbReference type="Pfam" id="PF02597">
    <property type="entry name" value="ThiS"/>
    <property type="match status" value="1"/>
</dbReference>
<sequence>MAETTQTLAIVLNGEPYEVPVGTTVAELLRQLDIDPEAARGIAVAVNEEVVRRTQWAEVRLQPGDRVEVVTARQGG</sequence>
<dbReference type="SUPFAM" id="SSF54285">
    <property type="entry name" value="MoaD/ThiS"/>
    <property type="match status" value="1"/>
</dbReference>
<dbReference type="InterPro" id="IPR003749">
    <property type="entry name" value="ThiS/MoaD-like"/>
</dbReference>
<dbReference type="PANTHER" id="PTHR34472:SF1">
    <property type="entry name" value="SULFUR CARRIER PROTEIN THIS"/>
    <property type="match status" value="1"/>
</dbReference>
<evidence type="ECO:0000313" key="1">
    <source>
        <dbReference type="EMBL" id="SHK55395.1"/>
    </source>
</evidence>
<protein>
    <submittedName>
        <fullName evidence="1">Sulfur carrier protein ThiS</fullName>
    </submittedName>
</protein>
<dbReference type="InterPro" id="IPR012675">
    <property type="entry name" value="Beta-grasp_dom_sf"/>
</dbReference>
<dbReference type="OrthoDB" id="163636at2"/>
<dbReference type="CDD" id="cd00565">
    <property type="entry name" value="Ubl_ThiS"/>
    <property type="match status" value="1"/>
</dbReference>
<accession>A0A1M6TEG9</accession>
<dbReference type="InterPro" id="IPR016155">
    <property type="entry name" value="Mopterin_synth/thiamin_S_b"/>
</dbReference>
<evidence type="ECO:0000313" key="2">
    <source>
        <dbReference type="Proteomes" id="UP000185812"/>
    </source>
</evidence>
<dbReference type="Proteomes" id="UP000185812">
    <property type="component" value="Unassembled WGS sequence"/>
</dbReference>
<dbReference type="RefSeq" id="WP_072715230.1">
    <property type="nucleotide sequence ID" value="NZ_FRAU01000004.1"/>
</dbReference>
<dbReference type="STRING" id="633813.SAMN04488087_1364"/>
<keyword evidence="2" id="KW-1185">Reference proteome</keyword>
<dbReference type="InterPro" id="IPR010035">
    <property type="entry name" value="Thi_S"/>
</dbReference>